<keyword evidence="2" id="KW-0378">Hydrolase</keyword>
<evidence type="ECO:0000256" key="1">
    <source>
        <dbReference type="SAM" id="MobiDB-lite"/>
    </source>
</evidence>
<accession>A0A7J6P6Y3</accession>
<proteinExistence type="predicted"/>
<feature type="region of interest" description="Disordered" evidence="1">
    <location>
        <begin position="566"/>
        <end position="586"/>
    </location>
</feature>
<dbReference type="GO" id="GO:0004177">
    <property type="term" value="F:aminopeptidase activity"/>
    <property type="evidence" value="ECO:0007669"/>
    <property type="project" value="UniProtKB-KW"/>
</dbReference>
<protein>
    <submittedName>
        <fullName evidence="2">Putative aminopeptidase npepl1</fullName>
    </submittedName>
</protein>
<name>A0A7J6P6Y3_PEROL</name>
<sequence length="809" mass="88702">MTMYATGPAASPVLPACRTVTIRPPGIYFANPQPLQISPTPAIRREVRPVEAGRVGYFTAQPTTQPLYMRTQLKPINEGLVVQHKSPIMATRQLPLPRSPVLSPRVQAPRTVMPAERYRAPLTTSSLVYGTPATAYRTVATPVQPPAAAPPNTCGPVMYRPVRSYHVKVSAFDQSLNTSGIPMASSSFVSATPAVPPASVALSGVDLLDRRSALERGSPNREWLDESLSVPPAIRAALARLAPGVVGYVLEALVNSGGRGNQLTRHILAPVSEGSYSTLGYYDKRRVENNLRRFLEHIEEWWNENEESEVDLGKLFDKYVTATEKALCYAACTGVNWLGVLWEGLGRISEPIRWRVVFVWGSRANIPAKRLTSLNLWPGGLALGDKQEVFTSIVVPTAKALRGCSKAHRIPTLMTKSQFVERLVDVPFNVPDYPVPADKLTARHLSAGEVATYLAEAVLEADLKEHEVVGVGPSSRHKAVLKDFTACGLVSVEELQALLFAQIAVGREHARNPLRSVTRDGLFPLKIVEGAVMKIIRRTVSLLPESPRWRIGDILETKRVGEYPARWSNLNSNPQQPCRRRRGASEMRDPVRMEEYRRYREGRADADKPVALDWSSWRMPIADSPSKTGIRPADVAAGVECVNLEDSFGGGCEPGNNSFAVDGELDMVVLELHNECRGPFVVSMLIVDNPTTIGYVVLNSDGIPVKYHDRMPYEKAVMYAQLISEFYMKAKKCMRELLQSGAPGAVVPPVANSGPGNDSDLTNFRMRTKEGTEIIAVTGAEYILVVVQNCTGKPWKWADEEGGGEAAGS</sequence>
<gene>
    <name evidence="2" type="primary">NPEPL1_5</name>
    <name evidence="2" type="ORF">FOZ60_016214</name>
</gene>
<reference evidence="2 3" key="1">
    <citation type="submission" date="2020-04" db="EMBL/GenBank/DDBJ databases">
        <title>Perkinsus olseni comparative genomics.</title>
        <authorList>
            <person name="Bogema D.R."/>
        </authorList>
    </citation>
    <scope>NUCLEOTIDE SEQUENCE [LARGE SCALE GENOMIC DNA]</scope>
    <source>
        <strain evidence="2">00978-12</strain>
    </source>
</reference>
<dbReference type="Proteomes" id="UP000541610">
    <property type="component" value="Unassembled WGS sequence"/>
</dbReference>
<evidence type="ECO:0000313" key="2">
    <source>
        <dbReference type="EMBL" id="KAF4691111.1"/>
    </source>
</evidence>
<organism evidence="2 3">
    <name type="scientific">Perkinsus olseni</name>
    <name type="common">Perkinsus atlanticus</name>
    <dbReference type="NCBI Taxonomy" id="32597"/>
    <lineage>
        <taxon>Eukaryota</taxon>
        <taxon>Sar</taxon>
        <taxon>Alveolata</taxon>
        <taxon>Perkinsozoa</taxon>
        <taxon>Perkinsea</taxon>
        <taxon>Perkinsida</taxon>
        <taxon>Perkinsidae</taxon>
        <taxon>Perkinsus</taxon>
    </lineage>
</organism>
<dbReference type="OrthoDB" id="9985637at2759"/>
<keyword evidence="2" id="KW-0031">Aminopeptidase</keyword>
<evidence type="ECO:0000313" key="3">
    <source>
        <dbReference type="Proteomes" id="UP000541610"/>
    </source>
</evidence>
<dbReference type="Gene3D" id="3.30.450.30">
    <property type="entry name" value="Dynein light chain 2a, cytoplasmic"/>
    <property type="match status" value="1"/>
</dbReference>
<dbReference type="AlphaFoldDB" id="A0A7J6P6Y3"/>
<keyword evidence="2" id="KW-0645">Protease</keyword>
<dbReference type="PANTHER" id="PTHR10779">
    <property type="entry name" value="DYNEIN LIGHT CHAIN ROADBLOCK"/>
    <property type="match status" value="1"/>
</dbReference>
<dbReference type="SUPFAM" id="SSF103196">
    <property type="entry name" value="Roadblock/LC7 domain"/>
    <property type="match status" value="1"/>
</dbReference>
<comment type="caution">
    <text evidence="2">The sequence shown here is derived from an EMBL/GenBank/DDBJ whole genome shotgun (WGS) entry which is preliminary data.</text>
</comment>
<dbReference type="EMBL" id="JABANP010000085">
    <property type="protein sequence ID" value="KAF4691111.1"/>
    <property type="molecule type" value="Genomic_DNA"/>
</dbReference>